<dbReference type="Proteomes" id="UP000257109">
    <property type="component" value="Unassembled WGS sequence"/>
</dbReference>
<name>A0A371FAQ3_MUCPR</name>
<comment type="caution">
    <text evidence="2">The sequence shown here is derived from an EMBL/GenBank/DDBJ whole genome shotgun (WGS) entry which is preliminary data.</text>
</comment>
<feature type="non-terminal residue" evidence="2">
    <location>
        <position position="1"/>
    </location>
</feature>
<feature type="domain" description="DUF659" evidence="1">
    <location>
        <begin position="19"/>
        <end position="72"/>
    </location>
</feature>
<evidence type="ECO:0000313" key="3">
    <source>
        <dbReference type="Proteomes" id="UP000257109"/>
    </source>
</evidence>
<dbReference type="Pfam" id="PF04937">
    <property type="entry name" value="DUF659"/>
    <property type="match status" value="1"/>
</dbReference>
<gene>
    <name evidence="2" type="ORF">CR513_44750</name>
</gene>
<dbReference type="EMBL" id="QJKJ01009862">
    <property type="protein sequence ID" value="RDX75374.1"/>
    <property type="molecule type" value="Genomic_DNA"/>
</dbReference>
<accession>A0A371FAQ3</accession>
<organism evidence="2 3">
    <name type="scientific">Mucuna pruriens</name>
    <name type="common">Velvet bean</name>
    <name type="synonym">Dolichos pruriens</name>
    <dbReference type="NCBI Taxonomy" id="157652"/>
    <lineage>
        <taxon>Eukaryota</taxon>
        <taxon>Viridiplantae</taxon>
        <taxon>Streptophyta</taxon>
        <taxon>Embryophyta</taxon>
        <taxon>Tracheophyta</taxon>
        <taxon>Spermatophyta</taxon>
        <taxon>Magnoliopsida</taxon>
        <taxon>eudicotyledons</taxon>
        <taxon>Gunneridae</taxon>
        <taxon>Pentapetalae</taxon>
        <taxon>rosids</taxon>
        <taxon>fabids</taxon>
        <taxon>Fabales</taxon>
        <taxon>Fabaceae</taxon>
        <taxon>Papilionoideae</taxon>
        <taxon>50 kb inversion clade</taxon>
        <taxon>NPAAA clade</taxon>
        <taxon>indigoferoid/millettioid clade</taxon>
        <taxon>Phaseoleae</taxon>
        <taxon>Mucuna</taxon>
    </lineage>
</organism>
<proteinExistence type="predicted"/>
<dbReference type="InterPro" id="IPR007021">
    <property type="entry name" value="DUF659"/>
</dbReference>
<sequence length="172" mass="20434">MFYSTSLSFHLAKNPNLLVLIHLLIDAQRRPLINFMAICEGGPIFLKAIYRCKKYKDKHYMTSLIKDVIEEIFTMYLFNEFLALKLLSVAKTHFASIIVMLKRLKLLKCCLQNMIISDQWNSHREYDIRKAANVNDIWWNKIDCLFSFTYPIYSMIRKCDTNISTFHLVYEM</sequence>
<evidence type="ECO:0000313" key="2">
    <source>
        <dbReference type="EMBL" id="RDX75374.1"/>
    </source>
</evidence>
<evidence type="ECO:0000259" key="1">
    <source>
        <dbReference type="Pfam" id="PF04937"/>
    </source>
</evidence>
<dbReference type="OrthoDB" id="1937290at2759"/>
<reference evidence="2" key="1">
    <citation type="submission" date="2018-05" db="EMBL/GenBank/DDBJ databases">
        <title>Draft genome of Mucuna pruriens seed.</title>
        <authorList>
            <person name="Nnadi N.E."/>
            <person name="Vos R."/>
            <person name="Hasami M.H."/>
            <person name="Devisetty U.K."/>
            <person name="Aguiy J.C."/>
        </authorList>
    </citation>
    <scope>NUCLEOTIDE SEQUENCE [LARGE SCALE GENOMIC DNA]</scope>
    <source>
        <strain evidence="2">JCA_2017</strain>
    </source>
</reference>
<dbReference type="AlphaFoldDB" id="A0A371FAQ3"/>
<keyword evidence="3" id="KW-1185">Reference proteome</keyword>
<protein>
    <recommendedName>
        <fullName evidence="1">DUF659 domain-containing protein</fullName>
    </recommendedName>
</protein>